<dbReference type="eggNOG" id="COG2377">
    <property type="taxonomic scope" value="Bacteria"/>
</dbReference>
<organism evidence="1 2">
    <name type="scientific">Gillisia limnaea (strain DSM 15749 / LMG 21470 / R-8282)</name>
    <dbReference type="NCBI Taxonomy" id="865937"/>
    <lineage>
        <taxon>Bacteria</taxon>
        <taxon>Pseudomonadati</taxon>
        <taxon>Bacteroidota</taxon>
        <taxon>Flavobacteriia</taxon>
        <taxon>Flavobacteriales</taxon>
        <taxon>Flavobacteriaceae</taxon>
        <taxon>Gillisia</taxon>
    </lineage>
</organism>
<dbReference type="Proteomes" id="UP000003844">
    <property type="component" value="Unassembled WGS sequence"/>
</dbReference>
<dbReference type="InterPro" id="IPR005338">
    <property type="entry name" value="Anhydro_N_Ac-Mur_kinase"/>
</dbReference>
<evidence type="ECO:0008006" key="3">
    <source>
        <dbReference type="Google" id="ProtNLM"/>
    </source>
</evidence>
<evidence type="ECO:0000313" key="1">
    <source>
        <dbReference type="EMBL" id="EHQ02293.1"/>
    </source>
</evidence>
<proteinExistence type="predicted"/>
<dbReference type="Gene3D" id="3.30.420.40">
    <property type="match status" value="2"/>
</dbReference>
<dbReference type="GO" id="GO:0006040">
    <property type="term" value="P:amino sugar metabolic process"/>
    <property type="evidence" value="ECO:0007669"/>
    <property type="project" value="InterPro"/>
</dbReference>
<dbReference type="AlphaFoldDB" id="H2BZD0"/>
<dbReference type="InterPro" id="IPR043129">
    <property type="entry name" value="ATPase_NBD"/>
</dbReference>
<name>H2BZD0_GILLR</name>
<gene>
    <name evidence="1" type="ORF">Gilli_1646</name>
</gene>
<dbReference type="GO" id="GO:0016773">
    <property type="term" value="F:phosphotransferase activity, alcohol group as acceptor"/>
    <property type="evidence" value="ECO:0007669"/>
    <property type="project" value="InterPro"/>
</dbReference>
<dbReference type="PANTHER" id="PTHR30605:SF0">
    <property type="entry name" value="ANHYDRO-N-ACETYLMURAMIC ACID KINASE"/>
    <property type="match status" value="1"/>
</dbReference>
<sequence length="355" mass="39392">MKKNEFKVLGVMSGTSLDGIDLAYLHFKKQQHWEFQILTAETVPYTSKWKKELSQAINFSIEELKALDENYTTYLAGVISEFIKKHEITDLDAVCSHGHTVKHEPENGITLQIGNLPELAIFTGQKVICDFRVQDVALGGQGAPLVPVGDALLFPQYGYCLNLGGFANVSTSVGGERIAYDICPVNTVLNYYAEKLGFEYDKDGDLARSGHINPELLEELEGLSFYKLPAPKSLGIEWVNKEVFPILKKYESDIPSVLRTYCMHIALQISKELGRDTATEVLVSGGGCFNVFLIQQLKKMTTTKLVVPAIEIINFKEALIFGFLGVLWLRGEINILSSVTGAMQDHSSGMLYLPS</sequence>
<dbReference type="STRING" id="865937.Gilli_1646"/>
<evidence type="ECO:0000313" key="2">
    <source>
        <dbReference type="Proteomes" id="UP000003844"/>
    </source>
</evidence>
<dbReference type="SUPFAM" id="SSF53067">
    <property type="entry name" value="Actin-like ATPase domain"/>
    <property type="match status" value="1"/>
</dbReference>
<dbReference type="GO" id="GO:0009254">
    <property type="term" value="P:peptidoglycan turnover"/>
    <property type="evidence" value="ECO:0007669"/>
    <property type="project" value="InterPro"/>
</dbReference>
<dbReference type="HOGENOM" id="CLU_038782_2_0_10"/>
<reference evidence="2" key="1">
    <citation type="journal article" date="2012" name="Stand. Genomic Sci.">
        <title>Genome sequence of the Antarctic rhodopsins-containing flavobacterium Gillisia limnaea type strain (R-8282(T)).</title>
        <authorList>
            <person name="Riedel T."/>
            <person name="Held B."/>
            <person name="Nolan M."/>
            <person name="Lucas S."/>
            <person name="Lapidus A."/>
            <person name="Tice H."/>
            <person name="Del Rio T.G."/>
            <person name="Cheng J.F."/>
            <person name="Han C."/>
            <person name="Tapia R."/>
            <person name="Goodwin L.A."/>
            <person name="Pitluck S."/>
            <person name="Liolios K."/>
            <person name="Mavromatis K."/>
            <person name="Pagani I."/>
            <person name="Ivanova N."/>
            <person name="Mikhailova N."/>
            <person name="Pati A."/>
            <person name="Chen A."/>
            <person name="Palaniappan K."/>
            <person name="Land M."/>
            <person name="Rohde M."/>
            <person name="Tindall B.J."/>
            <person name="Detter J.C."/>
            <person name="Goker M."/>
            <person name="Bristow J."/>
            <person name="Eisen J.A."/>
            <person name="Markowitz V."/>
            <person name="Hugenholtz P."/>
            <person name="Kyrpides N.C."/>
            <person name="Klenk H.P."/>
            <person name="Woyke T."/>
        </authorList>
    </citation>
    <scope>NUCLEOTIDE SEQUENCE [LARGE SCALE GENOMIC DNA]</scope>
    <source>
        <strain evidence="2">DSM 15749 / LMG 21470 / R-8282</strain>
    </source>
</reference>
<dbReference type="OrthoDB" id="9763949at2"/>
<accession>H2BZD0</accession>
<protein>
    <recommendedName>
        <fullName evidence="3">Anhydro-N-acetylmuramic acid kinase</fullName>
    </recommendedName>
</protein>
<dbReference type="GO" id="GO:0005524">
    <property type="term" value="F:ATP binding"/>
    <property type="evidence" value="ECO:0007669"/>
    <property type="project" value="InterPro"/>
</dbReference>
<dbReference type="Pfam" id="PF03702">
    <property type="entry name" value="AnmK"/>
    <property type="match status" value="1"/>
</dbReference>
<dbReference type="NCBIfam" id="NF007144">
    <property type="entry name" value="PRK09585.2-3"/>
    <property type="match status" value="1"/>
</dbReference>
<dbReference type="PANTHER" id="PTHR30605">
    <property type="entry name" value="ANHYDRO-N-ACETYLMURAMIC ACID KINASE"/>
    <property type="match status" value="1"/>
</dbReference>
<keyword evidence="2" id="KW-1185">Reference proteome</keyword>
<dbReference type="RefSeq" id="WP_006988605.1">
    <property type="nucleotide sequence ID" value="NZ_JH594606.1"/>
</dbReference>
<dbReference type="EMBL" id="JH594606">
    <property type="protein sequence ID" value="EHQ02293.1"/>
    <property type="molecule type" value="Genomic_DNA"/>
</dbReference>